<evidence type="ECO:0000313" key="2">
    <source>
        <dbReference type="Proteomes" id="UP000198356"/>
    </source>
</evidence>
<dbReference type="RefSeq" id="WP_089410529.1">
    <property type="nucleotide sequence ID" value="NZ_FZOU01000019.1"/>
</dbReference>
<reference evidence="1 2" key="1">
    <citation type="submission" date="2017-06" db="EMBL/GenBank/DDBJ databases">
        <authorList>
            <person name="Kim H.J."/>
            <person name="Triplett B.A."/>
        </authorList>
    </citation>
    <scope>NUCLEOTIDE SEQUENCE [LARGE SCALE GENOMIC DNA]</scope>
    <source>
        <strain evidence="1 2">DSM 18704</strain>
    </source>
</reference>
<sequence>MATHHVTPHRTQPQPFHKPSLYEAIFALNRDMGLVIDDFNRLREFRFSRRYIDAFIVKMEELRSFANGELLERQQNREEKDSFHFSNLDRRFEQRFKDPNDVLIDAKRRQEQIAAEEQAILLRADRIRRQRAAEKRHDDNGGTVVEPE</sequence>
<protein>
    <submittedName>
        <fullName evidence="1">Uncharacterized protein</fullName>
    </submittedName>
</protein>
<dbReference type="OrthoDB" id="9934575at2"/>
<name>A0A239MQS2_9BACT</name>
<gene>
    <name evidence="1" type="ORF">SAMN05421770_11920</name>
</gene>
<dbReference type="EMBL" id="FZOU01000019">
    <property type="protein sequence ID" value="SNT44482.1"/>
    <property type="molecule type" value="Genomic_DNA"/>
</dbReference>
<dbReference type="AlphaFoldDB" id="A0A239MQS2"/>
<organism evidence="1 2">
    <name type="scientific">Granulicella rosea</name>
    <dbReference type="NCBI Taxonomy" id="474952"/>
    <lineage>
        <taxon>Bacteria</taxon>
        <taxon>Pseudomonadati</taxon>
        <taxon>Acidobacteriota</taxon>
        <taxon>Terriglobia</taxon>
        <taxon>Terriglobales</taxon>
        <taxon>Acidobacteriaceae</taxon>
        <taxon>Granulicella</taxon>
    </lineage>
</organism>
<dbReference type="Proteomes" id="UP000198356">
    <property type="component" value="Unassembled WGS sequence"/>
</dbReference>
<proteinExistence type="predicted"/>
<keyword evidence="2" id="KW-1185">Reference proteome</keyword>
<evidence type="ECO:0000313" key="1">
    <source>
        <dbReference type="EMBL" id="SNT44482.1"/>
    </source>
</evidence>
<accession>A0A239MQS2</accession>